<keyword evidence="3" id="KW-1185">Reference proteome</keyword>
<dbReference type="EMBL" id="JAWRVE010000070">
    <property type="protein sequence ID" value="KAL1864259.1"/>
    <property type="molecule type" value="Genomic_DNA"/>
</dbReference>
<feature type="region of interest" description="Disordered" evidence="1">
    <location>
        <begin position="1"/>
        <end position="106"/>
    </location>
</feature>
<feature type="compositionally biased region" description="Basic and acidic residues" evidence="1">
    <location>
        <begin position="140"/>
        <end position="153"/>
    </location>
</feature>
<gene>
    <name evidence="2" type="ORF">Daus18300_007856</name>
</gene>
<dbReference type="Proteomes" id="UP001583177">
    <property type="component" value="Unassembled WGS sequence"/>
</dbReference>
<reference evidence="2 3" key="1">
    <citation type="journal article" date="2024" name="IMA Fungus">
        <title>IMA Genome - F19 : A genome assembly and annotation guide to empower mycologists, including annotated draft genome sequences of Ceratocystis pirilliformis, Diaporthe australafricana, Fusarium ophioides, Paecilomyces lecythidis, and Sporothrix stenoceras.</title>
        <authorList>
            <person name="Aylward J."/>
            <person name="Wilson A.M."/>
            <person name="Visagie C.M."/>
            <person name="Spraker J."/>
            <person name="Barnes I."/>
            <person name="Buitendag C."/>
            <person name="Ceriani C."/>
            <person name="Del Mar Angel L."/>
            <person name="du Plessis D."/>
            <person name="Fuchs T."/>
            <person name="Gasser K."/>
            <person name="Kramer D."/>
            <person name="Li W."/>
            <person name="Munsamy K."/>
            <person name="Piso A."/>
            <person name="Price J.L."/>
            <person name="Sonnekus B."/>
            <person name="Thomas C."/>
            <person name="van der Nest A."/>
            <person name="van Dijk A."/>
            <person name="van Heerden A."/>
            <person name="van Vuuren N."/>
            <person name="Yilmaz N."/>
            <person name="Duong T.A."/>
            <person name="van der Merwe N.A."/>
            <person name="Wingfield M.J."/>
            <person name="Wingfield B.D."/>
        </authorList>
    </citation>
    <scope>NUCLEOTIDE SEQUENCE [LARGE SCALE GENOMIC DNA]</scope>
    <source>
        <strain evidence="2 3">CMW 18300</strain>
    </source>
</reference>
<sequence>MHAQVVAEGMRRPEIYLPGDDPMGQEQRPAGSDLDPSKPGSMTYGYYADQQGSKSSQPRGRAARPPVSRASESRTSSSALQSRNPSRKVGSDEIIMSRSSYKEARKNGSGKICLHTHHHHYWILSDSVALQSMPNLRSSRERVPLQKADENRRLAPFPDESDVEGLAESRRPPSRNTNRRYFIDG</sequence>
<protein>
    <submittedName>
        <fullName evidence="2">Uncharacterized protein</fullName>
    </submittedName>
</protein>
<accession>A0ABR3WL57</accession>
<evidence type="ECO:0000313" key="2">
    <source>
        <dbReference type="EMBL" id="KAL1864259.1"/>
    </source>
</evidence>
<feature type="region of interest" description="Disordered" evidence="1">
    <location>
        <begin position="140"/>
        <end position="185"/>
    </location>
</feature>
<name>A0ABR3WL57_9PEZI</name>
<feature type="compositionally biased region" description="Low complexity" evidence="1">
    <location>
        <begin position="68"/>
        <end position="83"/>
    </location>
</feature>
<comment type="caution">
    <text evidence="2">The sequence shown here is derived from an EMBL/GenBank/DDBJ whole genome shotgun (WGS) entry which is preliminary data.</text>
</comment>
<evidence type="ECO:0000256" key="1">
    <source>
        <dbReference type="SAM" id="MobiDB-lite"/>
    </source>
</evidence>
<feature type="compositionally biased region" description="Low complexity" evidence="1">
    <location>
        <begin position="174"/>
        <end position="185"/>
    </location>
</feature>
<proteinExistence type="predicted"/>
<organism evidence="2 3">
    <name type="scientific">Diaporthe australafricana</name>
    <dbReference type="NCBI Taxonomy" id="127596"/>
    <lineage>
        <taxon>Eukaryota</taxon>
        <taxon>Fungi</taxon>
        <taxon>Dikarya</taxon>
        <taxon>Ascomycota</taxon>
        <taxon>Pezizomycotina</taxon>
        <taxon>Sordariomycetes</taxon>
        <taxon>Sordariomycetidae</taxon>
        <taxon>Diaporthales</taxon>
        <taxon>Diaporthaceae</taxon>
        <taxon>Diaporthe</taxon>
    </lineage>
</organism>
<evidence type="ECO:0000313" key="3">
    <source>
        <dbReference type="Proteomes" id="UP001583177"/>
    </source>
</evidence>